<proteinExistence type="predicted"/>
<organism evidence="1 2">
    <name type="scientific">Weissella viridescens</name>
    <name type="common">Lactobacillus viridescens</name>
    <dbReference type="NCBI Taxonomy" id="1629"/>
    <lineage>
        <taxon>Bacteria</taxon>
        <taxon>Bacillati</taxon>
        <taxon>Bacillota</taxon>
        <taxon>Bacilli</taxon>
        <taxon>Lactobacillales</taxon>
        <taxon>Lactobacillaceae</taxon>
        <taxon>Weissella</taxon>
    </lineage>
</organism>
<dbReference type="SUPFAM" id="SSF54913">
    <property type="entry name" value="GlnB-like"/>
    <property type="match status" value="1"/>
</dbReference>
<dbReference type="InterPro" id="IPR010375">
    <property type="entry name" value="CdAMP_rec"/>
</dbReference>
<protein>
    <recommendedName>
        <fullName evidence="3">Protein from nitrogen regulatory protein P-II (GLNB) family</fullName>
    </recommendedName>
</protein>
<accession>A0A0R2H075</accession>
<dbReference type="PANTHER" id="PTHR38456:SF1">
    <property type="entry name" value="CYCLIC DI-AMP RECEPTOR A"/>
    <property type="match status" value="1"/>
</dbReference>
<keyword evidence="2" id="KW-1185">Reference proteome</keyword>
<dbReference type="Proteomes" id="UP000051992">
    <property type="component" value="Unassembled WGS sequence"/>
</dbReference>
<evidence type="ECO:0000313" key="1">
    <source>
        <dbReference type="EMBL" id="KRN46425.1"/>
    </source>
</evidence>
<dbReference type="InterPro" id="IPR011322">
    <property type="entry name" value="N-reg_PII-like_a/b"/>
</dbReference>
<gene>
    <name evidence="1" type="ORF">IV50_GL000698</name>
</gene>
<dbReference type="PATRIC" id="fig|1629.5.peg.703"/>
<reference evidence="1 2" key="1">
    <citation type="journal article" date="2015" name="Genome Announc.">
        <title>Expanding the biotechnology potential of lactobacilli through comparative genomics of 213 strains and associated genera.</title>
        <authorList>
            <person name="Sun Z."/>
            <person name="Harris H.M."/>
            <person name="McCann A."/>
            <person name="Guo C."/>
            <person name="Argimon S."/>
            <person name="Zhang W."/>
            <person name="Yang X."/>
            <person name="Jeffery I.B."/>
            <person name="Cooney J.C."/>
            <person name="Kagawa T.F."/>
            <person name="Liu W."/>
            <person name="Song Y."/>
            <person name="Salvetti E."/>
            <person name="Wrobel A."/>
            <person name="Rasinkangas P."/>
            <person name="Parkhill J."/>
            <person name="Rea M.C."/>
            <person name="O'Sullivan O."/>
            <person name="Ritari J."/>
            <person name="Douillard F.P."/>
            <person name="Paul Ross R."/>
            <person name="Yang R."/>
            <person name="Briner A.E."/>
            <person name="Felis G.E."/>
            <person name="de Vos W.M."/>
            <person name="Barrangou R."/>
            <person name="Klaenhammer T.R."/>
            <person name="Caufield P.W."/>
            <person name="Cui Y."/>
            <person name="Zhang H."/>
            <person name="O'Toole P.W."/>
        </authorList>
    </citation>
    <scope>NUCLEOTIDE SEQUENCE [LARGE SCALE GENOMIC DNA]</scope>
    <source>
        <strain evidence="1 2">DSM 20410</strain>
    </source>
</reference>
<comment type="caution">
    <text evidence="1">The sequence shown here is derived from an EMBL/GenBank/DDBJ whole genome shotgun (WGS) entry which is preliminary data.</text>
</comment>
<dbReference type="AlphaFoldDB" id="A0A0R2H075"/>
<sequence length="110" mass="11827">MTMKMITAVVQDQDAAKLGKALVKAEIGATRLASTGGFLKAGSTTFMIGIDDDRVDEVLAIIKESAQKRDRLMTPAYSMDTVESAVVTPMEVEIGGATVFVQDVAQFHQF</sequence>
<evidence type="ECO:0008006" key="3">
    <source>
        <dbReference type="Google" id="ProtNLM"/>
    </source>
</evidence>
<dbReference type="PANTHER" id="PTHR38456">
    <property type="entry name" value="CYCLIC DI-AMP RECEPTOR A"/>
    <property type="match status" value="1"/>
</dbReference>
<dbReference type="Pfam" id="PF06153">
    <property type="entry name" value="CdAMP_rec"/>
    <property type="match status" value="1"/>
</dbReference>
<name>A0A0R2H075_WEIVI</name>
<dbReference type="InterPro" id="IPR015867">
    <property type="entry name" value="N-reg_PII/ATP_PRibTrfase_C"/>
</dbReference>
<dbReference type="Gene3D" id="3.30.70.120">
    <property type="match status" value="1"/>
</dbReference>
<evidence type="ECO:0000313" key="2">
    <source>
        <dbReference type="Proteomes" id="UP000051992"/>
    </source>
</evidence>
<dbReference type="EMBL" id="JQBM01000002">
    <property type="protein sequence ID" value="KRN46425.1"/>
    <property type="molecule type" value="Genomic_DNA"/>
</dbReference>